<sequence>MEDTEQTSPAGSSGHPSPPVGSLKDSASRHNRIRFSREEQDLSPPGDPSNQFPRTKSRSMRHHPPLTPPRKPLGDVRQRGHSMDIGNPSSSAPRARRTAASQRTGFSAFDRGPSLDSSHLAVNAFSDEYDLCACFTYISMDGNLTAMHTLAHEDPQILQDVQRAMKLKARRDARMKDSPSREPLHPAKTPSGSSWSSSSTRPFPVSPSSRGPPFVGGTYASEIDFSPSTGNARVNVESHPIPISVDNGSTLDWSGSFQGEDRTERRWTLSMSKRKGKEKEPPISVNALEAQESQYAVKLSRIKTVASPQTKRKRDITANQLERQYRLIYNSVASDSPAVPYDILKVARWWGDVNVMARTIIEQSEPFTWLRHLDTRKIPAQQLHMPWHLTALIMEEYGSATTATNRLSTPLPFTIPEPTFSISTIPEGSATFSPYSSPSPDPSDAALPLSSRASSHYSLGPSLTRIKSADGGISFEPLMEPVRDSLEVASRRSGDSVLSSQYGHTSLGAIAQSSGPFHLRPRTYNNLSLNDSDDGSSARNSLSGQSDDNMKKTIILSPKFDQPLRDAYSKELGLPSTPSPNLASSKTMSLDGASSMLQKIRTPQMHSRRSSTTNITRTGPKTRVSLALPLPEDSDTDGNKKRQQDISDAQLAFKYKMKSQLLEESIAQNSRIRQLLNRVATGVKEYDVTQSSLMALLGTHYKGLPPELLDTFGHDPSAVTTKTGRYRGWRAVDDIHDRILRQREIFEDFLVRNRDDTSSVVEEDVLDNPIRILRQSLDTLAVNKAAVALSADEVAELLKTVQETHQRVKDDYKDTVAHTSVVYPELSRIVALEESYKDQYQHFWEIGMDALTFLLDSVTPFWRTYGKTIGDDFKDFLIVPLYRNEFTGESKRYPLTHIPVRSFKHWIGLVIFFYGTIAITILQTRAALTSSVHWGLQWIHYGGLRWVAIPFFWVGIIIQWCAVLLELLLVLTQLGSLAWWLGWSVKLFN</sequence>
<accession>A0AA39UWH8</accession>
<feature type="compositionally biased region" description="Basic residues" evidence="1">
    <location>
        <begin position="55"/>
        <end position="64"/>
    </location>
</feature>
<name>A0AA39UWH8_9AGAR</name>
<feature type="region of interest" description="Disordered" evidence="1">
    <location>
        <begin position="570"/>
        <end position="590"/>
    </location>
</feature>
<feature type="region of interest" description="Disordered" evidence="1">
    <location>
        <begin position="166"/>
        <end position="222"/>
    </location>
</feature>
<keyword evidence="4" id="KW-1185">Reference proteome</keyword>
<feature type="transmembrane region" description="Helical" evidence="2">
    <location>
        <begin position="949"/>
        <end position="982"/>
    </location>
</feature>
<keyword evidence="2" id="KW-1133">Transmembrane helix</keyword>
<feature type="compositionally biased region" description="Polar residues" evidence="1">
    <location>
        <begin position="538"/>
        <end position="547"/>
    </location>
</feature>
<feature type="compositionally biased region" description="Basic and acidic residues" evidence="1">
    <location>
        <begin position="170"/>
        <end position="185"/>
    </location>
</feature>
<evidence type="ECO:0000256" key="1">
    <source>
        <dbReference type="SAM" id="MobiDB-lite"/>
    </source>
</evidence>
<feature type="region of interest" description="Disordered" evidence="1">
    <location>
        <begin position="1"/>
        <end position="113"/>
    </location>
</feature>
<keyword evidence="2" id="KW-0472">Membrane</keyword>
<evidence type="ECO:0000256" key="2">
    <source>
        <dbReference type="SAM" id="Phobius"/>
    </source>
</evidence>
<feature type="compositionally biased region" description="Basic and acidic residues" evidence="1">
    <location>
        <begin position="72"/>
        <end position="82"/>
    </location>
</feature>
<keyword evidence="2" id="KW-0812">Transmembrane</keyword>
<comment type="caution">
    <text evidence="3">The sequence shown here is derived from an EMBL/GenBank/DDBJ whole genome shotgun (WGS) entry which is preliminary data.</text>
</comment>
<organism evidence="3 4">
    <name type="scientific">Armillaria luteobubalina</name>
    <dbReference type="NCBI Taxonomy" id="153913"/>
    <lineage>
        <taxon>Eukaryota</taxon>
        <taxon>Fungi</taxon>
        <taxon>Dikarya</taxon>
        <taxon>Basidiomycota</taxon>
        <taxon>Agaricomycotina</taxon>
        <taxon>Agaricomycetes</taxon>
        <taxon>Agaricomycetidae</taxon>
        <taxon>Agaricales</taxon>
        <taxon>Marasmiineae</taxon>
        <taxon>Physalacriaceae</taxon>
        <taxon>Armillaria</taxon>
    </lineage>
</organism>
<dbReference type="Proteomes" id="UP001175228">
    <property type="component" value="Unassembled WGS sequence"/>
</dbReference>
<reference evidence="3" key="1">
    <citation type="submission" date="2023-06" db="EMBL/GenBank/DDBJ databases">
        <authorList>
            <consortium name="Lawrence Berkeley National Laboratory"/>
            <person name="Ahrendt S."/>
            <person name="Sahu N."/>
            <person name="Indic B."/>
            <person name="Wong-Bajracharya J."/>
            <person name="Merenyi Z."/>
            <person name="Ke H.-M."/>
            <person name="Monk M."/>
            <person name="Kocsube S."/>
            <person name="Drula E."/>
            <person name="Lipzen A."/>
            <person name="Balint B."/>
            <person name="Henrissat B."/>
            <person name="Andreopoulos B."/>
            <person name="Martin F.M."/>
            <person name="Harder C.B."/>
            <person name="Rigling D."/>
            <person name="Ford K.L."/>
            <person name="Foster G.D."/>
            <person name="Pangilinan J."/>
            <person name="Papanicolaou A."/>
            <person name="Barry K."/>
            <person name="LaButti K."/>
            <person name="Viragh M."/>
            <person name="Koriabine M."/>
            <person name="Yan M."/>
            <person name="Riley R."/>
            <person name="Champramary S."/>
            <person name="Plett K.L."/>
            <person name="Tsai I.J."/>
            <person name="Slot J."/>
            <person name="Sipos G."/>
            <person name="Plett J."/>
            <person name="Nagy L.G."/>
            <person name="Grigoriev I.V."/>
        </authorList>
    </citation>
    <scope>NUCLEOTIDE SEQUENCE</scope>
    <source>
        <strain evidence="3">HWK02</strain>
    </source>
</reference>
<evidence type="ECO:0000313" key="3">
    <source>
        <dbReference type="EMBL" id="KAK0500564.1"/>
    </source>
</evidence>
<feature type="region of interest" description="Disordered" evidence="1">
    <location>
        <begin position="511"/>
        <end position="552"/>
    </location>
</feature>
<gene>
    <name evidence="3" type="ORF">EDD18DRAFT_771478</name>
</gene>
<dbReference type="EMBL" id="JAUEPU010000007">
    <property type="protein sequence ID" value="KAK0500564.1"/>
    <property type="molecule type" value="Genomic_DNA"/>
</dbReference>
<evidence type="ECO:0000313" key="4">
    <source>
        <dbReference type="Proteomes" id="UP001175228"/>
    </source>
</evidence>
<feature type="compositionally biased region" description="Low complexity" evidence="1">
    <location>
        <begin position="190"/>
        <end position="209"/>
    </location>
</feature>
<protein>
    <submittedName>
        <fullName evidence="3">Uncharacterized protein</fullName>
    </submittedName>
</protein>
<proteinExistence type="predicted"/>
<feature type="transmembrane region" description="Helical" evidence="2">
    <location>
        <begin position="906"/>
        <end position="928"/>
    </location>
</feature>
<dbReference type="AlphaFoldDB" id="A0AA39UWH8"/>
<feature type="compositionally biased region" description="Polar residues" evidence="1">
    <location>
        <begin position="579"/>
        <end position="588"/>
    </location>
</feature>
<feature type="compositionally biased region" description="Low complexity" evidence="1">
    <location>
        <begin position="88"/>
        <end position="104"/>
    </location>
</feature>